<dbReference type="PANTHER" id="PTHR33371">
    <property type="entry name" value="INTERMEMBRANE PHOSPHOLIPID TRANSPORT SYSTEM BINDING PROTEIN MLAD-RELATED"/>
    <property type="match status" value="1"/>
</dbReference>
<evidence type="ECO:0000256" key="1">
    <source>
        <dbReference type="SAM" id="Phobius"/>
    </source>
</evidence>
<evidence type="ECO:0000313" key="4">
    <source>
        <dbReference type="EMBL" id="SHF82290.1"/>
    </source>
</evidence>
<sequence length="423" mass="44720">MSVRARDALIGLVYLLVIVALVLLSIAFFQHRFTDSVDVAARTSSIGSSLQDGSDVKVRGVLVGQVSDVTTDGDGARIAMQLDPDKARSLPANVTVQLLPKTLFGERYVNLALPATPQGHLRGGDTVRQDTSPHTVELERLFADLLPVLRAVQPEKLAATLGEVAAALRGRGAELGQTLQVVGHYLDGLAPHVPRLAEDLDRLASVADTYRTAAPDILRGLEAMTTTSRTLVDQRRHYGDLLASLTATGRTYGEFVGTNQQQIIGLSRNGRSPLRVTAHYASEFPCLSRALTAFVPRADKAFGAGSSRPGAKVTLRVVPPSKAYRAGDAPRYGADTGPRCPYTPATSLASTALADLPGVTGADTTAQRVDPKVAGMGSANSPQENRLIAELVAPTAGLAPAQYPRWASLALGPALRGTQVTLR</sequence>
<protein>
    <submittedName>
        <fullName evidence="4">Phospholipid/cholesterol/gamma-HCH transport system substrate-binding protein</fullName>
    </submittedName>
</protein>
<dbReference type="GO" id="GO:0005576">
    <property type="term" value="C:extracellular region"/>
    <property type="evidence" value="ECO:0007669"/>
    <property type="project" value="TreeGrafter"/>
</dbReference>
<accession>A0A1M5ET18</accession>
<evidence type="ECO:0000313" key="5">
    <source>
        <dbReference type="Proteomes" id="UP000186132"/>
    </source>
</evidence>
<feature type="transmembrane region" description="Helical" evidence="1">
    <location>
        <begin position="12"/>
        <end position="29"/>
    </location>
</feature>
<dbReference type="PANTHER" id="PTHR33371:SF19">
    <property type="entry name" value="MCE-FAMILY PROTEIN MCE4A"/>
    <property type="match status" value="1"/>
</dbReference>
<evidence type="ECO:0000259" key="3">
    <source>
        <dbReference type="Pfam" id="PF11887"/>
    </source>
</evidence>
<dbReference type="Pfam" id="PF11887">
    <property type="entry name" value="Mce4_CUP1"/>
    <property type="match status" value="1"/>
</dbReference>
<keyword evidence="1" id="KW-0812">Transmembrane</keyword>
<proteinExistence type="predicted"/>
<reference evidence="4 5" key="1">
    <citation type="submission" date="2016-11" db="EMBL/GenBank/DDBJ databases">
        <authorList>
            <person name="Jaros S."/>
            <person name="Januszkiewicz K."/>
            <person name="Wedrychowicz H."/>
        </authorList>
    </citation>
    <scope>NUCLEOTIDE SEQUENCE [LARGE SCALE GENOMIC DNA]</scope>
    <source>
        <strain evidence="4 5">DSM 45627</strain>
    </source>
</reference>
<dbReference type="AlphaFoldDB" id="A0A1M5ET18"/>
<evidence type="ECO:0000259" key="2">
    <source>
        <dbReference type="Pfam" id="PF02470"/>
    </source>
</evidence>
<feature type="domain" description="Mammalian cell entry C-terminal" evidence="3">
    <location>
        <begin position="119"/>
        <end position="338"/>
    </location>
</feature>
<dbReference type="Pfam" id="PF02470">
    <property type="entry name" value="MlaD"/>
    <property type="match status" value="1"/>
</dbReference>
<keyword evidence="1" id="KW-1133">Transmembrane helix</keyword>
<dbReference type="InterPro" id="IPR005693">
    <property type="entry name" value="Mce"/>
</dbReference>
<name>A0A1M5ET18_9ACTN</name>
<feature type="domain" description="Mce/MlaD" evidence="2">
    <location>
        <begin position="37"/>
        <end position="111"/>
    </location>
</feature>
<dbReference type="RefSeq" id="WP_073386497.1">
    <property type="nucleotide sequence ID" value="NZ_FQVU01000001.1"/>
</dbReference>
<gene>
    <name evidence="4" type="ORF">SAMN05443575_0991</name>
</gene>
<dbReference type="OrthoDB" id="3460188at2"/>
<dbReference type="STRING" id="1206085.SAMN05443575_0991"/>
<keyword evidence="1" id="KW-0472">Membrane</keyword>
<dbReference type="Proteomes" id="UP000186132">
    <property type="component" value="Unassembled WGS sequence"/>
</dbReference>
<dbReference type="InterPro" id="IPR003399">
    <property type="entry name" value="Mce/MlaD"/>
</dbReference>
<organism evidence="4 5">
    <name type="scientific">Jatrophihabitans endophyticus</name>
    <dbReference type="NCBI Taxonomy" id="1206085"/>
    <lineage>
        <taxon>Bacteria</taxon>
        <taxon>Bacillati</taxon>
        <taxon>Actinomycetota</taxon>
        <taxon>Actinomycetes</taxon>
        <taxon>Jatrophihabitantales</taxon>
        <taxon>Jatrophihabitantaceae</taxon>
        <taxon>Jatrophihabitans</taxon>
    </lineage>
</organism>
<dbReference type="InterPro" id="IPR024516">
    <property type="entry name" value="Mce_C"/>
</dbReference>
<dbReference type="GO" id="GO:0051701">
    <property type="term" value="P:biological process involved in interaction with host"/>
    <property type="evidence" value="ECO:0007669"/>
    <property type="project" value="TreeGrafter"/>
</dbReference>
<dbReference type="EMBL" id="FQVU01000001">
    <property type="protein sequence ID" value="SHF82290.1"/>
    <property type="molecule type" value="Genomic_DNA"/>
</dbReference>
<keyword evidence="5" id="KW-1185">Reference proteome</keyword>
<dbReference type="NCBIfam" id="TIGR00996">
    <property type="entry name" value="Mtu_fam_mce"/>
    <property type="match status" value="1"/>
</dbReference>
<dbReference type="InterPro" id="IPR052336">
    <property type="entry name" value="MlaD_Phospholipid_Transporter"/>
</dbReference>